<dbReference type="EMBL" id="CADIKH010000107">
    <property type="protein sequence ID" value="CAB3774310.1"/>
    <property type="molecule type" value="Genomic_DNA"/>
</dbReference>
<accession>A0A6J5F622</accession>
<keyword evidence="2" id="KW-1185">Reference proteome</keyword>
<dbReference type="AlphaFoldDB" id="A0A6J5F622"/>
<evidence type="ECO:0000313" key="1">
    <source>
        <dbReference type="EMBL" id="CAB3774310.1"/>
    </source>
</evidence>
<name>A0A6J5F622_9BURK</name>
<organism evidence="1 2">
    <name type="scientific">Paraburkholderia humisilvae</name>
    <dbReference type="NCBI Taxonomy" id="627669"/>
    <lineage>
        <taxon>Bacteria</taxon>
        <taxon>Pseudomonadati</taxon>
        <taxon>Pseudomonadota</taxon>
        <taxon>Betaproteobacteria</taxon>
        <taxon>Burkholderiales</taxon>
        <taxon>Burkholderiaceae</taxon>
        <taxon>Paraburkholderia</taxon>
    </lineage>
</organism>
<gene>
    <name evidence="1" type="ORF">LMG29542_07713</name>
</gene>
<reference evidence="1 2" key="1">
    <citation type="submission" date="2020-04" db="EMBL/GenBank/DDBJ databases">
        <authorList>
            <person name="De Canck E."/>
        </authorList>
    </citation>
    <scope>NUCLEOTIDE SEQUENCE [LARGE SCALE GENOMIC DNA]</scope>
    <source>
        <strain evidence="1 2">LMG 29542</strain>
    </source>
</reference>
<proteinExistence type="predicted"/>
<sequence>MFVLNMAAYNPERMRSLTQVRPEWRKTRQ</sequence>
<protein>
    <submittedName>
        <fullName evidence="1">Uncharacterized protein</fullName>
    </submittedName>
</protein>
<evidence type="ECO:0000313" key="2">
    <source>
        <dbReference type="Proteomes" id="UP000494363"/>
    </source>
</evidence>
<dbReference type="Proteomes" id="UP000494363">
    <property type="component" value="Unassembled WGS sequence"/>
</dbReference>